<evidence type="ECO:0000313" key="2">
    <source>
        <dbReference type="EMBL" id="ARU98640.1"/>
    </source>
</evidence>
<gene>
    <name evidence="1" type="ORF">A7K98_13030</name>
    <name evidence="2" type="ORF">A7K99_13020</name>
</gene>
<organism evidence="1 4">
    <name type="scientific">Tatumella citrea</name>
    <name type="common">Pantoea citrea</name>
    <dbReference type="NCBI Taxonomy" id="53336"/>
    <lineage>
        <taxon>Bacteria</taxon>
        <taxon>Pseudomonadati</taxon>
        <taxon>Pseudomonadota</taxon>
        <taxon>Gammaproteobacteria</taxon>
        <taxon>Enterobacterales</taxon>
        <taxon>Erwiniaceae</taxon>
        <taxon>Tatumella</taxon>
    </lineage>
</organism>
<evidence type="ECO:0000313" key="4">
    <source>
        <dbReference type="Proteomes" id="UP000195814"/>
    </source>
</evidence>
<protein>
    <submittedName>
        <fullName evidence="1">Uncharacterized protein</fullName>
    </submittedName>
</protein>
<accession>A0A1Y0LLT2</accession>
<dbReference type="Proteomes" id="UP000195814">
    <property type="component" value="Chromosome"/>
</dbReference>
<keyword evidence="3" id="KW-1185">Reference proteome</keyword>
<evidence type="ECO:0000313" key="1">
    <source>
        <dbReference type="EMBL" id="ARU94602.1"/>
    </source>
</evidence>
<dbReference type="EMBL" id="CP015579">
    <property type="protein sequence ID" value="ARU94602.1"/>
    <property type="molecule type" value="Genomic_DNA"/>
</dbReference>
<dbReference type="Proteomes" id="UP000195729">
    <property type="component" value="Chromosome"/>
</dbReference>
<name>A0A1Y0LLT2_TATCI</name>
<dbReference type="AlphaFoldDB" id="A0A1Y0LLT2"/>
<dbReference type="RefSeq" id="WP_087488973.1">
    <property type="nucleotide sequence ID" value="NZ_CP015579.1"/>
</dbReference>
<evidence type="ECO:0000313" key="3">
    <source>
        <dbReference type="Proteomes" id="UP000195729"/>
    </source>
</evidence>
<sequence length="67" mass="7613">MIFFEDARGNTVLVKSSSIKQVEKFGCHSKVYVDGSASPIIVKRDINSIMMELEEKLNNKEYKVTSE</sequence>
<dbReference type="KEGG" id="tci:A7K98_13030"/>
<reference evidence="3 4" key="1">
    <citation type="submission" date="2016-05" db="EMBL/GenBank/DDBJ databases">
        <title>Complete genome sequence of two 2,5-diketo-D-glunonic acid producing strain Tatumella citrea.</title>
        <authorList>
            <person name="Duan C."/>
            <person name="Yang J."/>
            <person name="Yang S."/>
        </authorList>
    </citation>
    <scope>NUCLEOTIDE SEQUENCE [LARGE SCALE GENOMIC DNA]</scope>
    <source>
        <strain evidence="2 3">ATCC 39140</strain>
        <strain evidence="1 4">DSM 13699</strain>
    </source>
</reference>
<proteinExistence type="predicted"/>
<dbReference type="EMBL" id="CP015581">
    <property type="protein sequence ID" value="ARU98640.1"/>
    <property type="molecule type" value="Genomic_DNA"/>
</dbReference>